<name>A0A7I8WNB3_BURXY</name>
<reference evidence="2" key="1">
    <citation type="submission" date="2020-09" db="EMBL/GenBank/DDBJ databases">
        <authorList>
            <person name="Kikuchi T."/>
        </authorList>
    </citation>
    <scope>NUCLEOTIDE SEQUENCE</scope>
    <source>
        <strain evidence="2">Ka4C1</strain>
    </source>
</reference>
<sequence>MAAVEATESADMAPPPLEANKVELPEEEEEVELFNGIPNYKPGHKFGDKFVIEERIGFDDRFGATYFVTPQKSDRPLELVLRLDNTLIHTPSVLLVEIALLRKANEHRKHNLFAQLHDHGCFETDYYWYTTYFKGGPTLRQITEFMSSSRGSAKLSYSTVGRFGYNLYQILGFMHSCNFILCSLDQDMFHFDAASRTLFLADLSTVRPKPKSKTDVRWSGNLNYTPLGWSDQIQNPIPADTLANLELEAVFYLILELTMGELPWGRDHTDQVAQKKISNFNSNSQYLKHLPETYHTLWNNIMDIVSSPGAYSDIQPILGLCKQIYEKHGHCKSWDDDFDFERQPTPEELPRFVMEKVPAEGEAVQEPGKSAQQVQEDIENEGQGVT</sequence>
<dbReference type="Proteomes" id="UP000582659">
    <property type="component" value="Unassembled WGS sequence"/>
</dbReference>
<dbReference type="SMR" id="A0A7I8WNB3"/>
<evidence type="ECO:0000313" key="2">
    <source>
        <dbReference type="EMBL" id="CAD5213534.1"/>
    </source>
</evidence>
<feature type="region of interest" description="Disordered" evidence="1">
    <location>
        <begin position="356"/>
        <end position="386"/>
    </location>
</feature>
<evidence type="ECO:0000313" key="3">
    <source>
        <dbReference type="Proteomes" id="UP000659654"/>
    </source>
</evidence>
<gene>
    <name evidence="2" type="ORF">BXYJ_LOCUS3078</name>
</gene>
<dbReference type="EMBL" id="CAJFDI010000002">
    <property type="protein sequence ID" value="CAD5213534.1"/>
    <property type="molecule type" value="Genomic_DNA"/>
</dbReference>
<dbReference type="InterPro" id="IPR011009">
    <property type="entry name" value="Kinase-like_dom_sf"/>
</dbReference>
<dbReference type="AlphaFoldDB" id="A0A7I8WNB3"/>
<dbReference type="EMBL" id="CAJFCV020000002">
    <property type="protein sequence ID" value="CAG9092719.1"/>
    <property type="molecule type" value="Genomic_DNA"/>
</dbReference>
<dbReference type="Gene3D" id="1.10.510.10">
    <property type="entry name" value="Transferase(Phosphotransferase) domain 1"/>
    <property type="match status" value="1"/>
</dbReference>
<keyword evidence="3" id="KW-1185">Reference proteome</keyword>
<comment type="caution">
    <text evidence="2">The sequence shown here is derived from an EMBL/GenBank/DDBJ whole genome shotgun (WGS) entry which is preliminary data.</text>
</comment>
<organism evidence="2 3">
    <name type="scientific">Bursaphelenchus xylophilus</name>
    <name type="common">Pinewood nematode worm</name>
    <name type="synonym">Aphelenchoides xylophilus</name>
    <dbReference type="NCBI Taxonomy" id="6326"/>
    <lineage>
        <taxon>Eukaryota</taxon>
        <taxon>Metazoa</taxon>
        <taxon>Ecdysozoa</taxon>
        <taxon>Nematoda</taxon>
        <taxon>Chromadorea</taxon>
        <taxon>Rhabditida</taxon>
        <taxon>Tylenchina</taxon>
        <taxon>Tylenchomorpha</taxon>
        <taxon>Aphelenchoidea</taxon>
        <taxon>Aphelenchoididae</taxon>
        <taxon>Bursaphelenchus</taxon>
    </lineage>
</organism>
<dbReference type="Proteomes" id="UP000659654">
    <property type="component" value="Unassembled WGS sequence"/>
</dbReference>
<dbReference type="SUPFAM" id="SSF56112">
    <property type="entry name" value="Protein kinase-like (PK-like)"/>
    <property type="match status" value="1"/>
</dbReference>
<accession>A0A7I8WNB3</accession>
<protein>
    <submittedName>
        <fullName evidence="2">(pine wood nematode) hypothetical protein</fullName>
    </submittedName>
</protein>
<evidence type="ECO:0000256" key="1">
    <source>
        <dbReference type="SAM" id="MobiDB-lite"/>
    </source>
</evidence>
<proteinExistence type="predicted"/>
<dbReference type="OrthoDB" id="5802593at2759"/>